<dbReference type="GO" id="GO:0009103">
    <property type="term" value="P:lipopolysaccharide biosynthetic process"/>
    <property type="evidence" value="ECO:0007669"/>
    <property type="project" value="TreeGrafter"/>
</dbReference>
<evidence type="ECO:0000259" key="2">
    <source>
        <dbReference type="Pfam" id="PF00534"/>
    </source>
</evidence>
<evidence type="ECO:0000313" key="4">
    <source>
        <dbReference type="Proteomes" id="UP000595841"/>
    </source>
</evidence>
<proteinExistence type="predicted"/>
<dbReference type="CDD" id="cd03801">
    <property type="entry name" value="GT4_PimA-like"/>
    <property type="match status" value="1"/>
</dbReference>
<dbReference type="InterPro" id="IPR001296">
    <property type="entry name" value="Glyco_trans_1"/>
</dbReference>
<dbReference type="PANTHER" id="PTHR46401">
    <property type="entry name" value="GLYCOSYLTRANSFERASE WBBK-RELATED"/>
    <property type="match status" value="1"/>
</dbReference>
<dbReference type="EMBL" id="CP068595">
    <property type="protein sequence ID" value="QQZ62146.1"/>
    <property type="molecule type" value="Genomic_DNA"/>
</dbReference>
<feature type="domain" description="Glycosyl transferase family 1" evidence="2">
    <location>
        <begin position="81"/>
        <end position="245"/>
    </location>
</feature>
<reference evidence="3 4" key="1">
    <citation type="submission" date="2021-01" db="EMBL/GenBank/DDBJ databases">
        <title>Whole genome sequence of Paenibacillus sonchi LMG 24727 for comparative genomics.</title>
        <authorList>
            <person name="Lee G."/>
            <person name="Kim M.-J."/>
            <person name="Lim K."/>
            <person name="Shin J.-H."/>
        </authorList>
    </citation>
    <scope>NUCLEOTIDE SEQUENCE [LARGE SCALE GENOMIC DNA]</scope>
    <source>
        <strain evidence="3 4">LMG 24727</strain>
    </source>
</reference>
<dbReference type="Pfam" id="PF00534">
    <property type="entry name" value="Glycos_transf_1"/>
    <property type="match status" value="1"/>
</dbReference>
<sequence>MKYHNITPPYFFENYSENYTRLTTLGREQTKRLVRNPRFSFLSDSEYNNKELIDLGVDTEKTSILAPFHKIEILASLIKEQEEIVSLLKNNGCINVLFVGRVAPNKGHLNICHVVDSYRKFYDENIKFWIIGGYDQEVNLYNQEIENLIQTNQLVNNIIFTNKISAETLKSFFVGCDIFLCLSEHEGFGVPLIEAQFFEKPIVALNRAAVKETIGKNQIAIDQFNSDYLASVIHTIGNDQEIYDYLVLQGSNNFKSRFSLKVLKKRFEEYIDNYVRIGEYI</sequence>
<dbReference type="AlphaFoldDB" id="A0A974PE55"/>
<dbReference type="SUPFAM" id="SSF53756">
    <property type="entry name" value="UDP-Glycosyltransferase/glycogen phosphorylase"/>
    <property type="match status" value="1"/>
</dbReference>
<evidence type="ECO:0000256" key="1">
    <source>
        <dbReference type="ARBA" id="ARBA00022679"/>
    </source>
</evidence>
<gene>
    <name evidence="3" type="ORF">JI735_05750</name>
</gene>
<dbReference type="GO" id="GO:0016757">
    <property type="term" value="F:glycosyltransferase activity"/>
    <property type="evidence" value="ECO:0007669"/>
    <property type="project" value="InterPro"/>
</dbReference>
<protein>
    <submittedName>
        <fullName evidence="3">Glycosyltransferase</fullName>
    </submittedName>
</protein>
<evidence type="ECO:0000313" key="3">
    <source>
        <dbReference type="EMBL" id="QQZ62146.1"/>
    </source>
</evidence>
<name>A0A974PE55_9BACL</name>
<dbReference type="Gene3D" id="3.40.50.2000">
    <property type="entry name" value="Glycogen Phosphorylase B"/>
    <property type="match status" value="1"/>
</dbReference>
<dbReference type="KEGG" id="pson:JI735_05750"/>
<dbReference type="RefSeq" id="WP_202677142.1">
    <property type="nucleotide sequence ID" value="NZ_CP068595.1"/>
</dbReference>
<organism evidence="3 4">
    <name type="scientific">Paenibacillus sonchi</name>
    <dbReference type="NCBI Taxonomy" id="373687"/>
    <lineage>
        <taxon>Bacteria</taxon>
        <taxon>Bacillati</taxon>
        <taxon>Bacillota</taxon>
        <taxon>Bacilli</taxon>
        <taxon>Bacillales</taxon>
        <taxon>Paenibacillaceae</taxon>
        <taxon>Paenibacillus</taxon>
        <taxon>Paenibacillus sonchi group</taxon>
    </lineage>
</organism>
<dbReference type="Proteomes" id="UP000595841">
    <property type="component" value="Chromosome"/>
</dbReference>
<keyword evidence="4" id="KW-1185">Reference proteome</keyword>
<accession>A0A974PE55</accession>
<dbReference type="PANTHER" id="PTHR46401:SF2">
    <property type="entry name" value="GLYCOSYLTRANSFERASE WBBK-RELATED"/>
    <property type="match status" value="1"/>
</dbReference>
<keyword evidence="1" id="KW-0808">Transferase</keyword>